<evidence type="ECO:0000313" key="9">
    <source>
        <dbReference type="Proteomes" id="UP000290588"/>
    </source>
</evidence>
<dbReference type="InterPro" id="IPR017871">
    <property type="entry name" value="ABC_transporter-like_CS"/>
</dbReference>
<organism evidence="7 9">
    <name type="scientific">Arcobacter ellisii</name>
    <dbReference type="NCBI Taxonomy" id="913109"/>
    <lineage>
        <taxon>Bacteria</taxon>
        <taxon>Pseudomonadati</taxon>
        <taxon>Campylobacterota</taxon>
        <taxon>Epsilonproteobacteria</taxon>
        <taxon>Campylobacterales</taxon>
        <taxon>Arcobacteraceae</taxon>
        <taxon>Arcobacter</taxon>
    </lineage>
</organism>
<gene>
    <name evidence="6" type="ORF">AELL_1377</name>
    <name evidence="7" type="ORF">CP962_08420</name>
</gene>
<dbReference type="PROSITE" id="PS00211">
    <property type="entry name" value="ABC_TRANSPORTER_1"/>
    <property type="match status" value="1"/>
</dbReference>
<keyword evidence="4 7" id="KW-0067">ATP-binding</keyword>
<protein>
    <submittedName>
        <fullName evidence="7">Iron ABC transporter ATP-binding protein</fullName>
    </submittedName>
    <submittedName>
        <fullName evidence="6">Iron siderophore ABC transporter, ATP-binding protein</fullName>
    </submittedName>
</protein>
<dbReference type="SMART" id="SM00382">
    <property type="entry name" value="AAA"/>
    <property type="match status" value="1"/>
</dbReference>
<feature type="domain" description="ABC transporter" evidence="5">
    <location>
        <begin position="2"/>
        <end position="220"/>
    </location>
</feature>
<dbReference type="InterPro" id="IPR003439">
    <property type="entry name" value="ABC_transporter-like_ATP-bd"/>
</dbReference>
<comment type="similarity">
    <text evidence="1">Belongs to the ABC transporter superfamily.</text>
</comment>
<dbReference type="GO" id="GO:0005524">
    <property type="term" value="F:ATP binding"/>
    <property type="evidence" value="ECO:0007669"/>
    <property type="project" value="UniProtKB-KW"/>
</dbReference>
<dbReference type="Proteomes" id="UP000262582">
    <property type="component" value="Chromosome"/>
</dbReference>
<evidence type="ECO:0000256" key="4">
    <source>
        <dbReference type="ARBA" id="ARBA00022840"/>
    </source>
</evidence>
<keyword evidence="3" id="KW-0547">Nucleotide-binding</keyword>
<dbReference type="GO" id="GO:0016887">
    <property type="term" value="F:ATP hydrolysis activity"/>
    <property type="evidence" value="ECO:0007669"/>
    <property type="project" value="InterPro"/>
</dbReference>
<keyword evidence="2" id="KW-0813">Transport</keyword>
<dbReference type="InterPro" id="IPR050153">
    <property type="entry name" value="Metal_Ion_Import_ABC"/>
</dbReference>
<name>A0A347U862_9BACT</name>
<dbReference type="Gene3D" id="3.40.50.300">
    <property type="entry name" value="P-loop containing nucleotide triphosphate hydrolases"/>
    <property type="match status" value="1"/>
</dbReference>
<dbReference type="PANTHER" id="PTHR42734">
    <property type="entry name" value="METAL TRANSPORT SYSTEM ATP-BINDING PROTEIN TM_0124-RELATED"/>
    <property type="match status" value="1"/>
</dbReference>
<dbReference type="KEGG" id="aell:AELL_1377"/>
<dbReference type="Proteomes" id="UP000290588">
    <property type="component" value="Unassembled WGS sequence"/>
</dbReference>
<dbReference type="InterPro" id="IPR003593">
    <property type="entry name" value="AAA+_ATPase"/>
</dbReference>
<accession>A0A347U862</accession>
<dbReference type="OrthoDB" id="5359273at2"/>
<evidence type="ECO:0000259" key="5">
    <source>
        <dbReference type="PROSITE" id="PS50893"/>
    </source>
</evidence>
<dbReference type="InterPro" id="IPR027417">
    <property type="entry name" value="P-loop_NTPase"/>
</dbReference>
<dbReference type="Pfam" id="PF00005">
    <property type="entry name" value="ABC_tran"/>
    <property type="match status" value="1"/>
</dbReference>
<evidence type="ECO:0000256" key="2">
    <source>
        <dbReference type="ARBA" id="ARBA00022448"/>
    </source>
</evidence>
<keyword evidence="8" id="KW-1185">Reference proteome</keyword>
<reference evidence="6 8" key="2">
    <citation type="submission" date="2018-08" db="EMBL/GenBank/DDBJ databases">
        <title>Complete genome of the Arcobacter ellisii type strain LMG 26155.</title>
        <authorList>
            <person name="Miller W.G."/>
            <person name="Yee E."/>
            <person name="Bono J.L."/>
        </authorList>
    </citation>
    <scope>NUCLEOTIDE SEQUENCE [LARGE SCALE GENOMIC DNA]</scope>
    <source>
        <strain evidence="6 8">LMG 26155</strain>
    </source>
</reference>
<evidence type="ECO:0000313" key="6">
    <source>
        <dbReference type="EMBL" id="AXX95040.1"/>
    </source>
</evidence>
<dbReference type="PANTHER" id="PTHR42734:SF17">
    <property type="entry name" value="METAL TRANSPORT SYSTEM ATP-BINDING PROTEIN TM_0124-RELATED"/>
    <property type="match status" value="1"/>
</dbReference>
<dbReference type="EMBL" id="NXIG01000007">
    <property type="protein sequence ID" value="RXI30362.1"/>
    <property type="molecule type" value="Genomic_DNA"/>
</dbReference>
<reference evidence="7 9" key="1">
    <citation type="submission" date="2017-09" db="EMBL/GenBank/DDBJ databases">
        <title>Genomics of the genus Arcobacter.</title>
        <authorList>
            <person name="Perez-Cataluna A."/>
            <person name="Figueras M.J."/>
            <person name="Salas-Masso N."/>
        </authorList>
    </citation>
    <scope>NUCLEOTIDE SEQUENCE [LARGE SCALE GENOMIC DNA]</scope>
    <source>
        <strain evidence="7 9">CECT 7837</strain>
    </source>
</reference>
<evidence type="ECO:0000256" key="3">
    <source>
        <dbReference type="ARBA" id="ARBA00022741"/>
    </source>
</evidence>
<sequence length="232" mass="26811">MLEIKDYNSFILHEISFLLKENENLIILGENGAGKSTLAKVLSNLISNEKVKLFGENISKISDYKRAKLINYIPPKLSIFDEYVTLREFLELSFIDSVNIQKIDETIKLLNLRKLEDKFCKSFSSGEKQLLLLASAIMHNAKITIFDELTANLDISRLKEVFDILNSDLLEQKIIITHNLDLAYALKYKVLFLNDGIIEFFGEHDEFFSNENLKKFYNNTILKLDNHLVVNL</sequence>
<proteinExistence type="inferred from homology"/>
<dbReference type="PROSITE" id="PS50893">
    <property type="entry name" value="ABC_TRANSPORTER_2"/>
    <property type="match status" value="1"/>
</dbReference>
<dbReference type="AlphaFoldDB" id="A0A347U862"/>
<dbReference type="EMBL" id="CP032097">
    <property type="protein sequence ID" value="AXX95040.1"/>
    <property type="molecule type" value="Genomic_DNA"/>
</dbReference>
<dbReference type="RefSeq" id="WP_118917233.1">
    <property type="nucleotide sequence ID" value="NZ_CP032097.1"/>
</dbReference>
<evidence type="ECO:0000256" key="1">
    <source>
        <dbReference type="ARBA" id="ARBA00005417"/>
    </source>
</evidence>
<evidence type="ECO:0000313" key="8">
    <source>
        <dbReference type="Proteomes" id="UP000262582"/>
    </source>
</evidence>
<dbReference type="SUPFAM" id="SSF52540">
    <property type="entry name" value="P-loop containing nucleoside triphosphate hydrolases"/>
    <property type="match status" value="1"/>
</dbReference>
<evidence type="ECO:0000313" key="7">
    <source>
        <dbReference type="EMBL" id="RXI30362.1"/>
    </source>
</evidence>